<proteinExistence type="inferred from homology"/>
<organism evidence="10 11">
    <name type="scientific">SAR324 cluster bacterium</name>
    <dbReference type="NCBI Taxonomy" id="2024889"/>
    <lineage>
        <taxon>Bacteria</taxon>
        <taxon>Deltaproteobacteria</taxon>
        <taxon>SAR324 cluster</taxon>
    </lineage>
</organism>
<name>A0A7X9FQ53_9DELT</name>
<dbReference type="InterPro" id="IPR020013">
    <property type="entry name" value="Flagellar_FlgE/F/G"/>
</dbReference>
<evidence type="ECO:0000259" key="9">
    <source>
        <dbReference type="Pfam" id="PF22692"/>
    </source>
</evidence>
<dbReference type="InterPro" id="IPR037058">
    <property type="entry name" value="Falgellar_hook_FlgE_sf"/>
</dbReference>
<dbReference type="GO" id="GO:0071978">
    <property type="term" value="P:bacterial-type flagellum-dependent swarming motility"/>
    <property type="evidence" value="ECO:0007669"/>
    <property type="project" value="TreeGrafter"/>
</dbReference>
<dbReference type="InterPro" id="IPR037925">
    <property type="entry name" value="FlgE/F/G-like"/>
</dbReference>
<protein>
    <recommendedName>
        <fullName evidence="3 5">Flagellar hook protein FlgE</fullName>
    </recommendedName>
</protein>
<dbReference type="AlphaFoldDB" id="A0A7X9FQ53"/>
<evidence type="ECO:0000313" key="10">
    <source>
        <dbReference type="EMBL" id="NMC62137.1"/>
    </source>
</evidence>
<dbReference type="InterPro" id="IPR010930">
    <property type="entry name" value="Flg_bb/hook_C_dom"/>
</dbReference>
<keyword evidence="4 5" id="KW-0975">Bacterial flagellum</keyword>
<dbReference type="PANTHER" id="PTHR30435">
    <property type="entry name" value="FLAGELLAR PROTEIN"/>
    <property type="match status" value="1"/>
</dbReference>
<dbReference type="Pfam" id="PF06429">
    <property type="entry name" value="Flg_bbr_C"/>
    <property type="match status" value="1"/>
</dbReference>
<dbReference type="Pfam" id="PF07559">
    <property type="entry name" value="FlgE_D2"/>
    <property type="match status" value="1"/>
</dbReference>
<comment type="function">
    <text evidence="5">A flexible structure which links the flagellar filament to the drive apparatus in the basal body.</text>
</comment>
<evidence type="ECO:0000256" key="1">
    <source>
        <dbReference type="ARBA" id="ARBA00004117"/>
    </source>
</evidence>
<evidence type="ECO:0000256" key="4">
    <source>
        <dbReference type="ARBA" id="ARBA00023143"/>
    </source>
</evidence>
<keyword evidence="10" id="KW-0969">Cilium</keyword>
<gene>
    <name evidence="10" type="ORF">GYA55_03120</name>
</gene>
<dbReference type="Gene3D" id="2.60.98.20">
    <property type="entry name" value="Flagellar hook protein FlgE"/>
    <property type="match status" value="1"/>
</dbReference>
<dbReference type="Pfam" id="PF00460">
    <property type="entry name" value="Flg_bb_rod"/>
    <property type="match status" value="1"/>
</dbReference>
<reference evidence="10 11" key="1">
    <citation type="journal article" date="2020" name="Biotechnol. Biofuels">
        <title>New insights from the biogas microbiome by comprehensive genome-resolved metagenomics of nearly 1600 species originating from multiple anaerobic digesters.</title>
        <authorList>
            <person name="Campanaro S."/>
            <person name="Treu L."/>
            <person name="Rodriguez-R L.M."/>
            <person name="Kovalovszki A."/>
            <person name="Ziels R.M."/>
            <person name="Maus I."/>
            <person name="Zhu X."/>
            <person name="Kougias P.G."/>
            <person name="Basile A."/>
            <person name="Luo G."/>
            <person name="Schluter A."/>
            <person name="Konstantinidis K.T."/>
            <person name="Angelidaki I."/>
        </authorList>
    </citation>
    <scope>NUCLEOTIDE SEQUENCE [LARGE SCALE GENOMIC DNA]</scope>
    <source>
        <strain evidence="10">AS27yjCOA_65</strain>
    </source>
</reference>
<accession>A0A7X9FQ53</accession>
<dbReference type="InterPro" id="IPR053967">
    <property type="entry name" value="LlgE_F_G-like_D1"/>
</dbReference>
<evidence type="ECO:0000256" key="2">
    <source>
        <dbReference type="ARBA" id="ARBA00009677"/>
    </source>
</evidence>
<feature type="domain" description="Flagellar basal body rod protein N-terminal" evidence="6">
    <location>
        <begin position="7"/>
        <end position="37"/>
    </location>
</feature>
<evidence type="ECO:0000259" key="6">
    <source>
        <dbReference type="Pfam" id="PF00460"/>
    </source>
</evidence>
<sequence length="425" mass="43810">MRLESALYSSREGIMAHGQAIAVVADNTSNTNTVGFKRSRTEFSDLMAEGYEGRQSETEICGVGVAVSHVRPIHETGMLETTGRSLDAGIDGAGFFMVGDEANTYYTRAGNFQMRSDGMLATADGTAVLGYQGSATSGALAPINLLDINSGGQATSAITMFGNNDASQASKTAPTAPASFIDLAKAASGISVVEIYDSLGAIHSLTLASTKTAAGTWNIQAYIDDGEVAGGTAGTPRLLGQVDISFGADGMIPEASKAAAKITLANVQFVNGATGPSSGSVSIDFSNFTQFAAPSQVSGITKVGQSSGQVKGYEIRPNGEVHANLDTGSSILLGTIQLASFKNVDGLQRVGNSLFASTETSGERSTGAPGTSMLGKLAGGSLERSTVDIANEFVDLVVFQRGYQANSQVLTATTQMLKDTIALMR</sequence>
<evidence type="ECO:0000259" key="8">
    <source>
        <dbReference type="Pfam" id="PF07559"/>
    </source>
</evidence>
<keyword evidence="10" id="KW-0282">Flagellum</keyword>
<comment type="subcellular location">
    <subcellularLocation>
        <location evidence="1 5">Bacterial flagellum basal body</location>
    </subcellularLocation>
</comment>
<evidence type="ECO:0000313" key="11">
    <source>
        <dbReference type="Proteomes" id="UP000524246"/>
    </source>
</evidence>
<dbReference type="PANTHER" id="PTHR30435:SF1">
    <property type="entry name" value="FLAGELLAR HOOK PROTEIN FLGE"/>
    <property type="match status" value="1"/>
</dbReference>
<evidence type="ECO:0000256" key="3">
    <source>
        <dbReference type="ARBA" id="ARBA00019015"/>
    </source>
</evidence>
<feature type="domain" description="Flagellar hook protein FlgE/F/G-like D1" evidence="9">
    <location>
        <begin position="90"/>
        <end position="130"/>
    </location>
</feature>
<feature type="domain" description="Flagellar basal-body/hook protein C-terminal" evidence="7">
    <location>
        <begin position="379"/>
        <end position="422"/>
    </location>
</feature>
<dbReference type="GO" id="GO:0009424">
    <property type="term" value="C:bacterial-type flagellum hook"/>
    <property type="evidence" value="ECO:0007669"/>
    <property type="project" value="TreeGrafter"/>
</dbReference>
<dbReference type="GO" id="GO:0009425">
    <property type="term" value="C:bacterial-type flagellum basal body"/>
    <property type="evidence" value="ECO:0007669"/>
    <property type="project" value="UniProtKB-SubCell"/>
</dbReference>
<dbReference type="InterPro" id="IPR001444">
    <property type="entry name" value="Flag_bb_rod_N"/>
</dbReference>
<dbReference type="NCBIfam" id="TIGR03506">
    <property type="entry name" value="FlgEFG_subfam"/>
    <property type="match status" value="1"/>
</dbReference>
<dbReference type="Pfam" id="PF22692">
    <property type="entry name" value="LlgE_F_G_D1"/>
    <property type="match status" value="1"/>
</dbReference>
<dbReference type="EMBL" id="JAAZON010000121">
    <property type="protein sequence ID" value="NMC62137.1"/>
    <property type="molecule type" value="Genomic_DNA"/>
</dbReference>
<dbReference type="Proteomes" id="UP000524246">
    <property type="component" value="Unassembled WGS sequence"/>
</dbReference>
<keyword evidence="10" id="KW-0966">Cell projection</keyword>
<feature type="domain" description="Flagellar hook protein FlgE D2" evidence="8">
    <location>
        <begin position="191"/>
        <end position="301"/>
    </location>
</feature>
<dbReference type="InterPro" id="IPR011491">
    <property type="entry name" value="FlgE_D2"/>
</dbReference>
<comment type="similarity">
    <text evidence="2 5">Belongs to the flagella basal body rod proteins family.</text>
</comment>
<evidence type="ECO:0000256" key="5">
    <source>
        <dbReference type="RuleBase" id="RU362116"/>
    </source>
</evidence>
<dbReference type="SUPFAM" id="SSF117143">
    <property type="entry name" value="Flagellar hook protein flgE"/>
    <property type="match status" value="1"/>
</dbReference>
<comment type="caution">
    <text evidence="10">The sequence shown here is derived from an EMBL/GenBank/DDBJ whole genome shotgun (WGS) entry which is preliminary data.</text>
</comment>
<dbReference type="GO" id="GO:0005829">
    <property type="term" value="C:cytosol"/>
    <property type="evidence" value="ECO:0007669"/>
    <property type="project" value="TreeGrafter"/>
</dbReference>
<evidence type="ECO:0000259" key="7">
    <source>
        <dbReference type="Pfam" id="PF06429"/>
    </source>
</evidence>